<keyword evidence="8" id="KW-0547">Nucleotide-binding</keyword>
<dbReference type="GO" id="GO:0003725">
    <property type="term" value="F:double-stranded RNA binding"/>
    <property type="evidence" value="ECO:0007669"/>
    <property type="project" value="InterPro"/>
</dbReference>
<dbReference type="EMBL" id="PFBD01000020">
    <property type="protein sequence ID" value="PIR87045.1"/>
    <property type="molecule type" value="Genomic_DNA"/>
</dbReference>
<evidence type="ECO:0000313" key="14">
    <source>
        <dbReference type="Proteomes" id="UP000229526"/>
    </source>
</evidence>
<comment type="caution">
    <text evidence="13">The sequence shown here is derived from an EMBL/GenBank/DDBJ whole genome shotgun (WGS) entry which is preliminary data.</text>
</comment>
<evidence type="ECO:0000256" key="8">
    <source>
        <dbReference type="ARBA" id="ARBA00022741"/>
    </source>
</evidence>
<dbReference type="SUPFAM" id="SSF55821">
    <property type="entry name" value="YrdC/RibB"/>
    <property type="match status" value="1"/>
</dbReference>
<evidence type="ECO:0000256" key="1">
    <source>
        <dbReference type="ARBA" id="ARBA00004496"/>
    </source>
</evidence>
<protein>
    <recommendedName>
        <fullName evidence="10">L-threonylcarbamoyladenylate synthase</fullName>
        <ecNumber evidence="3">2.7.7.87</ecNumber>
    </recommendedName>
    <alternativeName>
        <fullName evidence="10">L-threonylcarbamoyladenylate synthase</fullName>
    </alternativeName>
</protein>
<gene>
    <name evidence="13" type="ORF">COU11_02340</name>
</gene>
<dbReference type="InterPro" id="IPR050156">
    <property type="entry name" value="TC-AMP_synthase_SUA5"/>
</dbReference>
<sequence>MTTVTQENVVHILKQGGVGVLATDTIYGVVGTAINKNTVGRIQDVKERPLDKPFIILINSLEEVELFGVVLTDELKKTLKRVWPGRVSVILPVSPSAGFRKYFYLHQGKRELAFRLPKSAGLRTVLRRVGPLVAPSANPLGKKPAETLAEAEAYFGDAVDFYYGKLAKAGTHSTLVRLVDDDSFEIIRAGAGKIPKDLLL</sequence>
<evidence type="ECO:0000256" key="10">
    <source>
        <dbReference type="ARBA" id="ARBA00029774"/>
    </source>
</evidence>
<dbReference type="PROSITE" id="PS51163">
    <property type="entry name" value="YRDC"/>
    <property type="match status" value="1"/>
</dbReference>
<evidence type="ECO:0000256" key="7">
    <source>
        <dbReference type="ARBA" id="ARBA00022695"/>
    </source>
</evidence>
<evidence type="ECO:0000256" key="5">
    <source>
        <dbReference type="ARBA" id="ARBA00022679"/>
    </source>
</evidence>
<keyword evidence="6" id="KW-0819">tRNA processing</keyword>
<keyword evidence="9" id="KW-0067">ATP-binding</keyword>
<dbReference type="Pfam" id="PF01300">
    <property type="entry name" value="Sua5_yciO_yrdC"/>
    <property type="match status" value="1"/>
</dbReference>
<proteinExistence type="inferred from homology"/>
<evidence type="ECO:0000313" key="13">
    <source>
        <dbReference type="EMBL" id="PIR87045.1"/>
    </source>
</evidence>
<dbReference type="PANTHER" id="PTHR17490:SF16">
    <property type="entry name" value="THREONYLCARBAMOYL-AMP SYNTHASE"/>
    <property type="match status" value="1"/>
</dbReference>
<evidence type="ECO:0000256" key="2">
    <source>
        <dbReference type="ARBA" id="ARBA00007663"/>
    </source>
</evidence>
<dbReference type="GO" id="GO:0006450">
    <property type="term" value="P:regulation of translational fidelity"/>
    <property type="evidence" value="ECO:0007669"/>
    <property type="project" value="TreeGrafter"/>
</dbReference>
<dbReference type="GO" id="GO:0008033">
    <property type="term" value="P:tRNA processing"/>
    <property type="evidence" value="ECO:0007669"/>
    <property type="project" value="UniProtKB-KW"/>
</dbReference>
<dbReference type="InterPro" id="IPR017945">
    <property type="entry name" value="DHBP_synth_RibB-like_a/b_dom"/>
</dbReference>
<keyword evidence="4" id="KW-0963">Cytoplasm</keyword>
<dbReference type="GO" id="GO:0005737">
    <property type="term" value="C:cytoplasm"/>
    <property type="evidence" value="ECO:0007669"/>
    <property type="project" value="UniProtKB-SubCell"/>
</dbReference>
<comment type="catalytic activity">
    <reaction evidence="11">
        <text>L-threonine + hydrogencarbonate + ATP = L-threonylcarbamoyladenylate + diphosphate + H2O</text>
        <dbReference type="Rhea" id="RHEA:36407"/>
        <dbReference type="ChEBI" id="CHEBI:15377"/>
        <dbReference type="ChEBI" id="CHEBI:17544"/>
        <dbReference type="ChEBI" id="CHEBI:30616"/>
        <dbReference type="ChEBI" id="CHEBI:33019"/>
        <dbReference type="ChEBI" id="CHEBI:57926"/>
        <dbReference type="ChEBI" id="CHEBI:73682"/>
        <dbReference type="EC" id="2.7.7.87"/>
    </reaction>
</comment>
<dbReference type="GO" id="GO:0000049">
    <property type="term" value="F:tRNA binding"/>
    <property type="evidence" value="ECO:0007669"/>
    <property type="project" value="TreeGrafter"/>
</dbReference>
<comment type="subcellular location">
    <subcellularLocation>
        <location evidence="1">Cytoplasm</location>
    </subcellularLocation>
</comment>
<organism evidence="13 14">
    <name type="scientific">Candidatus Harrisonbacteria bacterium CG10_big_fil_rev_8_21_14_0_10_49_15</name>
    <dbReference type="NCBI Taxonomy" id="1974587"/>
    <lineage>
        <taxon>Bacteria</taxon>
        <taxon>Candidatus Harrisoniibacteriota</taxon>
    </lineage>
</organism>
<evidence type="ECO:0000259" key="12">
    <source>
        <dbReference type="PROSITE" id="PS51163"/>
    </source>
</evidence>
<dbReference type="AlphaFoldDB" id="A0A2H0UMQ0"/>
<dbReference type="EC" id="2.7.7.87" evidence="3"/>
<name>A0A2H0UMQ0_9BACT</name>
<keyword evidence="5" id="KW-0808">Transferase</keyword>
<accession>A0A2H0UMQ0</accession>
<dbReference type="Proteomes" id="UP000229526">
    <property type="component" value="Unassembled WGS sequence"/>
</dbReference>
<evidence type="ECO:0000256" key="6">
    <source>
        <dbReference type="ARBA" id="ARBA00022694"/>
    </source>
</evidence>
<dbReference type="GO" id="GO:0061710">
    <property type="term" value="F:L-threonylcarbamoyladenylate synthase"/>
    <property type="evidence" value="ECO:0007669"/>
    <property type="project" value="UniProtKB-EC"/>
</dbReference>
<evidence type="ECO:0000256" key="9">
    <source>
        <dbReference type="ARBA" id="ARBA00022840"/>
    </source>
</evidence>
<dbReference type="GO" id="GO:0005524">
    <property type="term" value="F:ATP binding"/>
    <property type="evidence" value="ECO:0007669"/>
    <property type="project" value="UniProtKB-KW"/>
</dbReference>
<keyword evidence="7" id="KW-0548">Nucleotidyltransferase</keyword>
<evidence type="ECO:0000256" key="11">
    <source>
        <dbReference type="ARBA" id="ARBA00048366"/>
    </source>
</evidence>
<comment type="similarity">
    <text evidence="2">Belongs to the SUA5 family.</text>
</comment>
<dbReference type="InterPro" id="IPR006070">
    <property type="entry name" value="Sua5-like_dom"/>
</dbReference>
<dbReference type="Gene3D" id="3.90.870.10">
    <property type="entry name" value="DHBP synthase"/>
    <property type="match status" value="1"/>
</dbReference>
<evidence type="ECO:0000256" key="3">
    <source>
        <dbReference type="ARBA" id="ARBA00012584"/>
    </source>
</evidence>
<feature type="domain" description="YrdC-like" evidence="12">
    <location>
        <begin position="3"/>
        <end position="192"/>
    </location>
</feature>
<reference evidence="14" key="1">
    <citation type="submission" date="2017-09" db="EMBL/GenBank/DDBJ databases">
        <title>Depth-based differentiation of microbial function through sediment-hosted aquifers and enrichment of novel symbionts in the deep terrestrial subsurface.</title>
        <authorList>
            <person name="Probst A.J."/>
            <person name="Ladd B."/>
            <person name="Jarett J.K."/>
            <person name="Geller-Mcgrath D.E."/>
            <person name="Sieber C.M.K."/>
            <person name="Emerson J.B."/>
            <person name="Anantharaman K."/>
            <person name="Thomas B.C."/>
            <person name="Malmstrom R."/>
            <person name="Stieglmeier M."/>
            <person name="Klingl A."/>
            <person name="Woyke T."/>
            <person name="Ryan C.M."/>
            <person name="Banfield J.F."/>
        </authorList>
    </citation>
    <scope>NUCLEOTIDE SEQUENCE [LARGE SCALE GENOMIC DNA]</scope>
</reference>
<dbReference type="PANTHER" id="PTHR17490">
    <property type="entry name" value="SUA5"/>
    <property type="match status" value="1"/>
</dbReference>
<evidence type="ECO:0000256" key="4">
    <source>
        <dbReference type="ARBA" id="ARBA00022490"/>
    </source>
</evidence>